<feature type="region of interest" description="Disordered" evidence="6">
    <location>
        <begin position="427"/>
        <end position="447"/>
    </location>
</feature>
<feature type="transmembrane region" description="Helical" evidence="7">
    <location>
        <begin position="759"/>
        <end position="781"/>
    </location>
</feature>
<dbReference type="GO" id="GO:0005886">
    <property type="term" value="C:plasma membrane"/>
    <property type="evidence" value="ECO:0007669"/>
    <property type="project" value="UniProtKB-SubCell"/>
</dbReference>
<dbReference type="Pfam" id="PF03706">
    <property type="entry name" value="LPG_synthase_TM"/>
    <property type="match status" value="1"/>
</dbReference>
<evidence type="ECO:0000313" key="9">
    <source>
        <dbReference type="Proteomes" id="UP000243657"/>
    </source>
</evidence>
<name>A0A261F3F4_9BIFI</name>
<keyword evidence="2" id="KW-1003">Cell membrane</keyword>
<dbReference type="AlphaFoldDB" id="A0A261F3F4"/>
<dbReference type="NCBIfam" id="TIGR00374">
    <property type="entry name" value="flippase-like domain"/>
    <property type="match status" value="1"/>
</dbReference>
<reference evidence="8 9" key="1">
    <citation type="journal article" date="2017" name="BMC Genomics">
        <title>Comparative genomic and phylogenomic analyses of the Bifidobacteriaceae family.</title>
        <authorList>
            <person name="Lugli G.A."/>
            <person name="Milani C."/>
            <person name="Turroni F."/>
            <person name="Duranti S."/>
            <person name="Mancabelli L."/>
            <person name="Mangifesta M."/>
            <person name="Ferrario C."/>
            <person name="Modesto M."/>
            <person name="Mattarelli P."/>
            <person name="Jiri K."/>
            <person name="van Sinderen D."/>
            <person name="Ventura M."/>
        </authorList>
    </citation>
    <scope>NUCLEOTIDE SEQUENCE [LARGE SCALE GENOMIC DNA]</scope>
    <source>
        <strain evidence="8 9">DSM 24762</strain>
    </source>
</reference>
<gene>
    <name evidence="8" type="ORF">ALMA_1209</name>
</gene>
<feature type="transmembrane region" description="Helical" evidence="7">
    <location>
        <begin position="597"/>
        <end position="622"/>
    </location>
</feature>
<accession>A0A261F3F4</accession>
<proteinExistence type="predicted"/>
<evidence type="ECO:0000256" key="6">
    <source>
        <dbReference type="SAM" id="MobiDB-lite"/>
    </source>
</evidence>
<dbReference type="PANTHER" id="PTHR39087:SF2">
    <property type="entry name" value="UPF0104 MEMBRANE PROTEIN MJ1595"/>
    <property type="match status" value="1"/>
</dbReference>
<dbReference type="RefSeq" id="WP_094726843.1">
    <property type="nucleotide sequence ID" value="NZ_JBHLWS010000009.1"/>
</dbReference>
<protein>
    <recommendedName>
        <fullName evidence="10">TIGR00374 family protein</fullName>
    </recommendedName>
</protein>
<feature type="transmembrane region" description="Helical" evidence="7">
    <location>
        <begin position="566"/>
        <end position="585"/>
    </location>
</feature>
<keyword evidence="9" id="KW-1185">Reference proteome</keyword>
<dbReference type="InterPro" id="IPR022791">
    <property type="entry name" value="L-PG_synthase/AglD"/>
</dbReference>
<dbReference type="PANTHER" id="PTHR39087">
    <property type="entry name" value="UPF0104 MEMBRANE PROTEIN MJ1595"/>
    <property type="match status" value="1"/>
</dbReference>
<dbReference type="EMBL" id="MWWT01000008">
    <property type="protein sequence ID" value="OZG53644.1"/>
    <property type="molecule type" value="Genomic_DNA"/>
</dbReference>
<evidence type="ECO:0000256" key="4">
    <source>
        <dbReference type="ARBA" id="ARBA00022989"/>
    </source>
</evidence>
<feature type="compositionally biased region" description="Polar residues" evidence="6">
    <location>
        <begin position="1"/>
        <end position="10"/>
    </location>
</feature>
<evidence type="ECO:0000256" key="2">
    <source>
        <dbReference type="ARBA" id="ARBA00022475"/>
    </source>
</evidence>
<comment type="caution">
    <text evidence="8">The sequence shown here is derived from an EMBL/GenBank/DDBJ whole genome shotgun (WGS) entry which is preliminary data.</text>
</comment>
<feature type="transmembrane region" description="Helical" evidence="7">
    <location>
        <begin position="819"/>
        <end position="841"/>
    </location>
</feature>
<feature type="transmembrane region" description="Helical" evidence="7">
    <location>
        <begin position="200"/>
        <end position="224"/>
    </location>
</feature>
<evidence type="ECO:0000256" key="7">
    <source>
        <dbReference type="SAM" id="Phobius"/>
    </source>
</evidence>
<evidence type="ECO:0000256" key="5">
    <source>
        <dbReference type="ARBA" id="ARBA00023136"/>
    </source>
</evidence>
<dbReference type="Proteomes" id="UP000243657">
    <property type="component" value="Unassembled WGS sequence"/>
</dbReference>
<evidence type="ECO:0000313" key="8">
    <source>
        <dbReference type="EMBL" id="OZG53644.1"/>
    </source>
</evidence>
<evidence type="ECO:0008006" key="10">
    <source>
        <dbReference type="Google" id="ProtNLM"/>
    </source>
</evidence>
<keyword evidence="3 7" id="KW-0812">Transmembrane</keyword>
<keyword evidence="5 7" id="KW-0472">Membrane</keyword>
<feature type="transmembrane region" description="Helical" evidence="7">
    <location>
        <begin position="128"/>
        <end position="153"/>
    </location>
</feature>
<feature type="transmembrane region" description="Helical" evidence="7">
    <location>
        <begin position="55"/>
        <end position="73"/>
    </location>
</feature>
<feature type="transmembrane region" description="Helical" evidence="7">
    <location>
        <begin position="670"/>
        <end position="695"/>
    </location>
</feature>
<feature type="transmembrane region" description="Helical" evidence="7">
    <location>
        <begin position="707"/>
        <end position="727"/>
    </location>
</feature>
<keyword evidence="4 7" id="KW-1133">Transmembrane helix</keyword>
<evidence type="ECO:0000256" key="3">
    <source>
        <dbReference type="ARBA" id="ARBA00022692"/>
    </source>
</evidence>
<feature type="transmembrane region" description="Helical" evidence="7">
    <location>
        <begin position="629"/>
        <end position="650"/>
    </location>
</feature>
<organism evidence="8 9">
    <name type="scientific">Alloscardovia macacae</name>
    <dbReference type="NCBI Taxonomy" id="1160091"/>
    <lineage>
        <taxon>Bacteria</taxon>
        <taxon>Bacillati</taxon>
        <taxon>Actinomycetota</taxon>
        <taxon>Actinomycetes</taxon>
        <taxon>Bifidobacteriales</taxon>
        <taxon>Bifidobacteriaceae</taxon>
        <taxon>Alloscardovia</taxon>
    </lineage>
</organism>
<sequence>MDSNSSSPTPNAARDPEAVANDATRSDDASVHITSVHITDAEPHRAHDFSDLTNASLALVGAILLALFSLYLHGVTSGVEEDAHTVGDLLNDWLFALPLSFLQQATMVVITISVVVQMLTHREWWQTVISMLGFLAGIAAAIAVSQLITVIGYQPLIDSLRSASHVQYLFPELSAGLTAFLTCAGPRRSRSTLGWSWNTMFTVSALLVMLSANSFVSMAIALLLGRMVGLIIRYAVGSPSFGVWGEDLVDAARSVGLEPESIQYMGDTSTRGTLQVPGAPSAYSADDDLTYNSRRYLVITRSGERYTASVADTQRHSQSYLRQLWQWLKLTGLSLRHDRSVVDMTHHHFLMLLALRDAGLSAVGPYAVADSHESSVLFLHENANIQQVSFDEFTQLSEADAVSVLSYLDAAHQRGITHRHISPNALAREVSDSSEASDSSTATTSSTSARETNHLILCGWENGDLASSATNIAADRVQILILLSALLGIDTTLSAAQKVWDKATLSSVAPYIQNVLIPSSVRELAGWSRTLSKEVRTRLIAVTTSEDTEPDTVELVALSRFNVRNFITAFLIVVALSVILTQLNVRAVVESVQNANPVFALVSLLAGCASWFGTSLTLATYMDREKRDYLGIFMSQVAQSFAAVSMPAGVGPAFVNLRFLRKTGHKNTAATAAMSAVVAVQFATTFLLMVALGLFTGNNGLTGLVPTGTLAVLLGVVALGIALSMLVPPVRQFILVKLLPRVKNFARQFILLLTQPGKVALGALGSVFQNLMLGLSFWAALQAFNMPASFIETTFIFLVANTIGSAAPTPGGLGGVETSLTVAFTGVGIPSAVALSAALLFRVMTYWIRIPLGAMAMSWLGKKNLI</sequence>
<feature type="region of interest" description="Disordered" evidence="6">
    <location>
        <begin position="1"/>
        <end position="27"/>
    </location>
</feature>
<feature type="transmembrane region" description="Helical" evidence="7">
    <location>
        <begin position="93"/>
        <end position="116"/>
    </location>
</feature>
<comment type="subcellular location">
    <subcellularLocation>
        <location evidence="1">Cell membrane</location>
        <topology evidence="1">Multi-pass membrane protein</topology>
    </subcellularLocation>
</comment>
<evidence type="ECO:0000256" key="1">
    <source>
        <dbReference type="ARBA" id="ARBA00004651"/>
    </source>
</evidence>
<feature type="compositionally biased region" description="Low complexity" evidence="6">
    <location>
        <begin position="433"/>
        <end position="447"/>
    </location>
</feature>